<name>A0A927RBU9_9ACTN</name>
<dbReference type="RefSeq" id="WP_192753892.1">
    <property type="nucleotide sequence ID" value="NZ_BAABJL010000095.1"/>
</dbReference>
<proteinExistence type="predicted"/>
<organism evidence="1 2">
    <name type="scientific">Actinopolymorpha pittospori</name>
    <dbReference type="NCBI Taxonomy" id="648752"/>
    <lineage>
        <taxon>Bacteria</taxon>
        <taxon>Bacillati</taxon>
        <taxon>Actinomycetota</taxon>
        <taxon>Actinomycetes</taxon>
        <taxon>Propionibacteriales</taxon>
        <taxon>Actinopolymorphaceae</taxon>
        <taxon>Actinopolymorpha</taxon>
    </lineage>
</organism>
<gene>
    <name evidence="1" type="ORF">HEB94_007380</name>
</gene>
<protein>
    <recommendedName>
        <fullName evidence="3">Aminoglycoside phosphotransferase domain-containing protein</fullName>
    </recommendedName>
</protein>
<evidence type="ECO:0000313" key="1">
    <source>
        <dbReference type="EMBL" id="MBE1610532.1"/>
    </source>
</evidence>
<dbReference type="Proteomes" id="UP000638648">
    <property type="component" value="Unassembled WGS sequence"/>
</dbReference>
<comment type="caution">
    <text evidence="1">The sequence shown here is derived from an EMBL/GenBank/DDBJ whole genome shotgun (WGS) entry which is preliminary data.</text>
</comment>
<evidence type="ECO:0008006" key="3">
    <source>
        <dbReference type="Google" id="ProtNLM"/>
    </source>
</evidence>
<sequence length="338" mass="37319">MRPAQAHTRIWASETWRSGAMDWVARALHDLGLHPTGPLAQTHLRPWSTVLELPTTDGSVWMKANGPGTAYEPRLLAALRRSASTHVLMPLAIDVDRAWTLLPDAGTSLRSLLYVDPDVSRWLDVLPAYAELQRSLAPRAHELIALGVPDLRPATIPGHFARLLADTAWLRLGARDGLAVEHYHRLRALGPQVVVWAQCLDAVGIGASLQHDDFHDGNVFVRLAAGGPAYVFLDWGDASVAHPFGTLVGTLRNVAQRLDLAPDAPELLKLRDAYLEPWSAEYDRADLLDAMRWATQLAKIGRALAWQRALTGANATERATYAEYVPRWLAELLSTDSW</sequence>
<accession>A0A927RBU9</accession>
<dbReference type="InterPro" id="IPR011009">
    <property type="entry name" value="Kinase-like_dom_sf"/>
</dbReference>
<dbReference type="AlphaFoldDB" id="A0A927RBU9"/>
<dbReference type="SUPFAM" id="SSF56112">
    <property type="entry name" value="Protein kinase-like (PK-like)"/>
    <property type="match status" value="1"/>
</dbReference>
<reference evidence="1" key="1">
    <citation type="submission" date="2020-10" db="EMBL/GenBank/DDBJ databases">
        <title>Sequencing the genomes of 1000 actinobacteria strains.</title>
        <authorList>
            <person name="Klenk H.-P."/>
        </authorList>
    </citation>
    <scope>NUCLEOTIDE SEQUENCE</scope>
    <source>
        <strain evidence="1">DSM 45354</strain>
    </source>
</reference>
<dbReference type="EMBL" id="JADBEM010000001">
    <property type="protein sequence ID" value="MBE1610532.1"/>
    <property type="molecule type" value="Genomic_DNA"/>
</dbReference>
<keyword evidence="2" id="KW-1185">Reference proteome</keyword>
<evidence type="ECO:0000313" key="2">
    <source>
        <dbReference type="Proteomes" id="UP000638648"/>
    </source>
</evidence>